<organism evidence="1 2">
    <name type="scientific">Euphydryas editha</name>
    <name type="common">Edith's checkerspot</name>
    <dbReference type="NCBI Taxonomy" id="104508"/>
    <lineage>
        <taxon>Eukaryota</taxon>
        <taxon>Metazoa</taxon>
        <taxon>Ecdysozoa</taxon>
        <taxon>Arthropoda</taxon>
        <taxon>Hexapoda</taxon>
        <taxon>Insecta</taxon>
        <taxon>Pterygota</taxon>
        <taxon>Neoptera</taxon>
        <taxon>Endopterygota</taxon>
        <taxon>Lepidoptera</taxon>
        <taxon>Glossata</taxon>
        <taxon>Ditrysia</taxon>
        <taxon>Papilionoidea</taxon>
        <taxon>Nymphalidae</taxon>
        <taxon>Nymphalinae</taxon>
        <taxon>Euphydryas</taxon>
    </lineage>
</organism>
<dbReference type="AlphaFoldDB" id="A0AAU9UIZ3"/>
<accession>A0AAU9UIZ3</accession>
<protein>
    <submittedName>
        <fullName evidence="1">Uncharacterized protein</fullName>
    </submittedName>
</protein>
<proteinExistence type="predicted"/>
<evidence type="ECO:0000313" key="1">
    <source>
        <dbReference type="EMBL" id="CAH2099128.1"/>
    </source>
</evidence>
<reference evidence="1" key="1">
    <citation type="submission" date="2022-03" db="EMBL/GenBank/DDBJ databases">
        <authorList>
            <person name="Tunstrom K."/>
        </authorList>
    </citation>
    <scope>NUCLEOTIDE SEQUENCE</scope>
</reference>
<dbReference type="Proteomes" id="UP001153954">
    <property type="component" value="Unassembled WGS sequence"/>
</dbReference>
<keyword evidence="2" id="KW-1185">Reference proteome</keyword>
<dbReference type="EMBL" id="CAKOGL010000021">
    <property type="protein sequence ID" value="CAH2099128.1"/>
    <property type="molecule type" value="Genomic_DNA"/>
</dbReference>
<evidence type="ECO:0000313" key="2">
    <source>
        <dbReference type="Proteomes" id="UP001153954"/>
    </source>
</evidence>
<gene>
    <name evidence="1" type="ORF">EEDITHA_LOCUS14163</name>
</gene>
<sequence length="136" mass="15490">MIGKPERVSEPLERVVNTKKKSLLDLKSLLEDRGGIIEASTKGGFRRNVFEKDKVSSNNSIYRLDNNVSFDLTTFSESNTMRFSGKSIWGRCCRLKTILCLLLVVIFVNTRLQAEARSSVIKEKMMTNMRGIRVNN</sequence>
<name>A0AAU9UIZ3_EUPED</name>
<comment type="caution">
    <text evidence="1">The sequence shown here is derived from an EMBL/GenBank/DDBJ whole genome shotgun (WGS) entry which is preliminary data.</text>
</comment>